<sequence length="106" mass="11701">MADNVTPLRPALTSTDTTDPELAPTCGRCELGTLKPDRARMAFWRGEGLMVVRNIPAMVCPNCGEQYLGEREVLGLDRMRGEGPNLEPAEIMNVPVLDYRAPKRST</sequence>
<name>A0A845M649_9RHOB</name>
<gene>
    <name evidence="2" type="ORF">GQE99_02340</name>
</gene>
<dbReference type="NCBIfam" id="TIGR03831">
    <property type="entry name" value="YgiT_finger"/>
    <property type="match status" value="1"/>
</dbReference>
<dbReference type="Gene3D" id="3.10.20.860">
    <property type="match status" value="1"/>
</dbReference>
<dbReference type="InterPro" id="IPR022453">
    <property type="entry name" value="Znf_MqsA-type"/>
</dbReference>
<dbReference type="Proteomes" id="UP000467322">
    <property type="component" value="Unassembled WGS sequence"/>
</dbReference>
<protein>
    <submittedName>
        <fullName evidence="2">YgiT-type zinc finger protein</fullName>
    </submittedName>
</protein>
<feature type="region of interest" description="Disordered" evidence="1">
    <location>
        <begin position="1"/>
        <end position="20"/>
    </location>
</feature>
<dbReference type="AlphaFoldDB" id="A0A845M649"/>
<keyword evidence="3" id="KW-1185">Reference proteome</keyword>
<comment type="caution">
    <text evidence="2">The sequence shown here is derived from an EMBL/GenBank/DDBJ whole genome shotgun (WGS) entry which is preliminary data.</text>
</comment>
<dbReference type="EMBL" id="WTUX01000005">
    <property type="protein sequence ID" value="MZR11854.1"/>
    <property type="molecule type" value="Genomic_DNA"/>
</dbReference>
<proteinExistence type="predicted"/>
<evidence type="ECO:0000313" key="3">
    <source>
        <dbReference type="Proteomes" id="UP000467322"/>
    </source>
</evidence>
<evidence type="ECO:0000313" key="2">
    <source>
        <dbReference type="EMBL" id="MZR11854.1"/>
    </source>
</evidence>
<organism evidence="2 3">
    <name type="scientific">Maritimibacter harenae</name>
    <dbReference type="NCBI Taxonomy" id="2606218"/>
    <lineage>
        <taxon>Bacteria</taxon>
        <taxon>Pseudomonadati</taxon>
        <taxon>Pseudomonadota</taxon>
        <taxon>Alphaproteobacteria</taxon>
        <taxon>Rhodobacterales</taxon>
        <taxon>Roseobacteraceae</taxon>
        <taxon>Maritimibacter</taxon>
    </lineage>
</organism>
<dbReference type="CDD" id="cd12870">
    <property type="entry name" value="MqsA"/>
    <property type="match status" value="1"/>
</dbReference>
<reference evidence="2 3" key="1">
    <citation type="submission" date="2019-12" db="EMBL/GenBank/DDBJ databases">
        <title>Maritimibacter sp. nov. sp. isolated from sea sand.</title>
        <authorList>
            <person name="Kim J."/>
            <person name="Jeong S.E."/>
            <person name="Jung H.S."/>
            <person name="Jeon C.O."/>
        </authorList>
    </citation>
    <scope>NUCLEOTIDE SEQUENCE [LARGE SCALE GENOMIC DNA]</scope>
    <source>
        <strain evidence="2 3">DP07</strain>
    </source>
</reference>
<accession>A0A845M649</accession>
<dbReference type="RefSeq" id="WP_161349972.1">
    <property type="nucleotide sequence ID" value="NZ_WTUX01000005.1"/>
</dbReference>
<evidence type="ECO:0000256" key="1">
    <source>
        <dbReference type="SAM" id="MobiDB-lite"/>
    </source>
</evidence>